<protein>
    <submittedName>
        <fullName evidence="1">Uncharacterized protein</fullName>
    </submittedName>
</protein>
<dbReference type="EMBL" id="JACMRX010000001">
    <property type="protein sequence ID" value="KAF7997401.1"/>
    <property type="molecule type" value="Genomic_DNA"/>
</dbReference>
<reference evidence="1 2" key="1">
    <citation type="submission" date="2020-08" db="EMBL/GenBank/DDBJ databases">
        <title>Aphidius gifuensis genome sequencing and assembly.</title>
        <authorList>
            <person name="Du Z."/>
        </authorList>
    </citation>
    <scope>NUCLEOTIDE SEQUENCE [LARGE SCALE GENOMIC DNA]</scope>
    <source>
        <strain evidence="1">YNYX2018</strain>
        <tissue evidence="1">Adults</tissue>
    </source>
</reference>
<keyword evidence="2" id="KW-1185">Reference proteome</keyword>
<evidence type="ECO:0000313" key="2">
    <source>
        <dbReference type="Proteomes" id="UP000639338"/>
    </source>
</evidence>
<comment type="caution">
    <text evidence="1">The sequence shown here is derived from an EMBL/GenBank/DDBJ whole genome shotgun (WGS) entry which is preliminary data.</text>
</comment>
<organism evidence="1 2">
    <name type="scientific">Aphidius gifuensis</name>
    <name type="common">Parasitoid wasp</name>
    <dbReference type="NCBI Taxonomy" id="684658"/>
    <lineage>
        <taxon>Eukaryota</taxon>
        <taxon>Metazoa</taxon>
        <taxon>Ecdysozoa</taxon>
        <taxon>Arthropoda</taxon>
        <taxon>Hexapoda</taxon>
        <taxon>Insecta</taxon>
        <taxon>Pterygota</taxon>
        <taxon>Neoptera</taxon>
        <taxon>Endopterygota</taxon>
        <taxon>Hymenoptera</taxon>
        <taxon>Apocrita</taxon>
        <taxon>Ichneumonoidea</taxon>
        <taxon>Braconidae</taxon>
        <taxon>Aphidiinae</taxon>
        <taxon>Aphidius</taxon>
    </lineage>
</organism>
<proteinExistence type="predicted"/>
<dbReference type="AlphaFoldDB" id="A0A834Y3L2"/>
<sequence>MTDDKENLPRLWRLIQLKPQGRPPKIQKELVSTVDRKLTDDQLIKNNIAKKLRFDSDSDDNDTIKNFQG</sequence>
<evidence type="ECO:0000313" key="1">
    <source>
        <dbReference type="EMBL" id="KAF7997401.1"/>
    </source>
</evidence>
<accession>A0A834Y3L2</accession>
<name>A0A834Y3L2_APHGI</name>
<dbReference type="Proteomes" id="UP000639338">
    <property type="component" value="Unassembled WGS sequence"/>
</dbReference>
<gene>
    <name evidence="1" type="ORF">HCN44_005972</name>
</gene>